<keyword evidence="1" id="KW-0812">Transmembrane</keyword>
<feature type="transmembrane region" description="Helical" evidence="1">
    <location>
        <begin position="6"/>
        <end position="27"/>
    </location>
</feature>
<evidence type="ECO:0000256" key="1">
    <source>
        <dbReference type="SAM" id="Phobius"/>
    </source>
</evidence>
<dbReference type="EMBL" id="NBVN01000002">
    <property type="protein sequence ID" value="PUA33631.1"/>
    <property type="molecule type" value="Genomic_DNA"/>
</dbReference>
<protein>
    <submittedName>
        <fullName evidence="2">Uncharacterized protein</fullName>
    </submittedName>
</protein>
<reference evidence="2 3" key="1">
    <citation type="journal article" date="2018" name="Syst. Appl. Microbiol.">
        <title>A new symbiotic nanoarchaeote (Candidatus Nanoclepta minutus) and its host (Zestosphaera tikiterensis gen. nov., sp. nov.) from a New Zealand hot spring.</title>
        <authorList>
            <person name="St John E."/>
            <person name="Liu Y."/>
            <person name="Podar M."/>
            <person name="Stott M.B."/>
            <person name="Meneghin J."/>
            <person name="Chen Z."/>
            <person name="Lagutin K."/>
            <person name="Mitchell K."/>
            <person name="Reysenbach A.L."/>
        </authorList>
    </citation>
    <scope>NUCLEOTIDE SEQUENCE [LARGE SCALE GENOMIC DNA]</scope>
    <source>
        <strain evidence="2">NZ3</strain>
    </source>
</reference>
<proteinExistence type="predicted"/>
<dbReference type="AlphaFoldDB" id="A0A2R7Y7W8"/>
<evidence type="ECO:0000313" key="3">
    <source>
        <dbReference type="Proteomes" id="UP000244093"/>
    </source>
</evidence>
<keyword evidence="1" id="KW-0472">Membrane</keyword>
<sequence length="224" mass="25985">MVETDFLDVIALSTLMILTVAIVVWYFRMRKKMIKFLKEFTIKLEEVLKPKDKEYRLLGYLVGYKAFFTLSDDSKAYVLLTTAPRLSLIYYPIARALGHEDRVTIALEPSRRRVVREAHAVKEGESRLKAILSKDLGEELSRLSTTKVNVRWGTYEIFYEDPRDVDLLLGIINDETIPIYKVSAYKGLNLTEIVSKAEVGKVEYLYEKLREYTKKVTKSTQQQV</sequence>
<accession>A0A2R7Y7W8</accession>
<evidence type="ECO:0000313" key="2">
    <source>
        <dbReference type="EMBL" id="PUA33631.1"/>
    </source>
</evidence>
<organism evidence="2 3">
    <name type="scientific">Zestosphaera tikiterensis</name>
    <dbReference type="NCBI Taxonomy" id="1973259"/>
    <lineage>
        <taxon>Archaea</taxon>
        <taxon>Thermoproteota</taxon>
        <taxon>Thermoprotei</taxon>
        <taxon>Desulfurococcales</taxon>
        <taxon>Desulfurococcaceae</taxon>
        <taxon>Zestosphaera</taxon>
    </lineage>
</organism>
<dbReference type="Proteomes" id="UP000244093">
    <property type="component" value="Unassembled WGS sequence"/>
</dbReference>
<comment type="caution">
    <text evidence="2">The sequence shown here is derived from an EMBL/GenBank/DDBJ whole genome shotgun (WGS) entry which is preliminary data.</text>
</comment>
<keyword evidence="1" id="KW-1133">Transmembrane helix</keyword>
<name>A0A2R7Y7W8_9CREN</name>
<gene>
    <name evidence="2" type="ORF">B7O98_04250</name>
</gene>